<dbReference type="EMBL" id="QZAL01000159">
    <property type="protein sequence ID" value="THW35331.1"/>
    <property type="molecule type" value="Genomic_DNA"/>
</dbReference>
<organism evidence="2 3">
    <name type="scientific">Aureobasidium pullulans</name>
    <name type="common">Black yeast</name>
    <name type="synonym">Pullularia pullulans</name>
    <dbReference type="NCBI Taxonomy" id="5580"/>
    <lineage>
        <taxon>Eukaryota</taxon>
        <taxon>Fungi</taxon>
        <taxon>Dikarya</taxon>
        <taxon>Ascomycota</taxon>
        <taxon>Pezizomycotina</taxon>
        <taxon>Dothideomycetes</taxon>
        <taxon>Dothideomycetidae</taxon>
        <taxon>Dothideales</taxon>
        <taxon>Saccotheciaceae</taxon>
        <taxon>Aureobasidium</taxon>
    </lineage>
</organism>
<comment type="caution">
    <text evidence="2">The sequence shown here is derived from an EMBL/GenBank/DDBJ whole genome shotgun (WGS) entry which is preliminary data.</text>
</comment>
<gene>
    <name evidence="2" type="ORF">D6D22_08191</name>
</gene>
<proteinExistence type="predicted"/>
<name>A0A4S8XAS8_AURPU</name>
<feature type="region of interest" description="Disordered" evidence="1">
    <location>
        <begin position="1"/>
        <end position="29"/>
    </location>
</feature>
<protein>
    <submittedName>
        <fullName evidence="2">Uncharacterized protein</fullName>
    </submittedName>
</protein>
<evidence type="ECO:0000256" key="1">
    <source>
        <dbReference type="SAM" id="MobiDB-lite"/>
    </source>
</evidence>
<dbReference type="AlphaFoldDB" id="A0A4S8XAS8"/>
<evidence type="ECO:0000313" key="3">
    <source>
        <dbReference type="Proteomes" id="UP000310687"/>
    </source>
</evidence>
<evidence type="ECO:0000313" key="2">
    <source>
        <dbReference type="EMBL" id="THW35331.1"/>
    </source>
</evidence>
<dbReference type="Proteomes" id="UP000310687">
    <property type="component" value="Unassembled WGS sequence"/>
</dbReference>
<accession>A0A4S8XAS8</accession>
<sequence length="204" mass="24061">MNNRNQHVGPAVQNEDMSPAEQENETIESKKRVFRRRLKNSELKNMTEAEIEALHQEHNSLFAQTKDLFKKIKARISEPDEVFERYTEHTFYFAHLRARTPALQDLNLLSTEAIDNWSNILEHDRKAREAKWELYRMCKENAEFETSCKKISAFIRKNEVPSKRVAKCSRAAERSIRDNKAFWDETINLLSVVQKEALDMYPVM</sequence>
<reference evidence="2 3" key="1">
    <citation type="submission" date="2018-10" db="EMBL/GenBank/DDBJ databases">
        <title>Fifty Aureobasidium pullulans genomes reveal a recombining polyextremotolerant generalist.</title>
        <authorList>
            <person name="Gostincar C."/>
            <person name="Turk M."/>
            <person name="Zajc J."/>
            <person name="Gunde-Cimerman N."/>
        </authorList>
    </citation>
    <scope>NUCLEOTIDE SEQUENCE [LARGE SCALE GENOMIC DNA]</scope>
    <source>
        <strain evidence="2 3">EXF-11013</strain>
    </source>
</reference>